<dbReference type="RefSeq" id="XP_001588337.1">
    <property type="nucleotide sequence ID" value="XM_001588287.1"/>
</dbReference>
<reference evidence="2" key="1">
    <citation type="journal article" date="2011" name="PLoS Genet.">
        <title>Genomic analysis of the necrotrophic fungal pathogens Sclerotinia sclerotiorum and Botrytis cinerea.</title>
        <authorList>
            <person name="Amselem J."/>
            <person name="Cuomo C.A."/>
            <person name="van Kan J.A."/>
            <person name="Viaud M."/>
            <person name="Benito E.P."/>
            <person name="Couloux A."/>
            <person name="Coutinho P.M."/>
            <person name="de Vries R.P."/>
            <person name="Dyer P.S."/>
            <person name="Fillinger S."/>
            <person name="Fournier E."/>
            <person name="Gout L."/>
            <person name="Hahn M."/>
            <person name="Kohn L."/>
            <person name="Lapalu N."/>
            <person name="Plummer K.M."/>
            <person name="Pradier J.M."/>
            <person name="Quevillon E."/>
            <person name="Sharon A."/>
            <person name="Simon A."/>
            <person name="ten Have A."/>
            <person name="Tudzynski B."/>
            <person name="Tudzynski P."/>
            <person name="Wincker P."/>
            <person name="Andrew M."/>
            <person name="Anthouard V."/>
            <person name="Beever R.E."/>
            <person name="Beffa R."/>
            <person name="Benoit I."/>
            <person name="Bouzid O."/>
            <person name="Brault B."/>
            <person name="Chen Z."/>
            <person name="Choquer M."/>
            <person name="Collemare J."/>
            <person name="Cotton P."/>
            <person name="Danchin E.G."/>
            <person name="Da Silva C."/>
            <person name="Gautier A."/>
            <person name="Giraud C."/>
            <person name="Giraud T."/>
            <person name="Gonzalez C."/>
            <person name="Grossetete S."/>
            <person name="Guldener U."/>
            <person name="Henrissat B."/>
            <person name="Howlett B.J."/>
            <person name="Kodira C."/>
            <person name="Kretschmer M."/>
            <person name="Lappartient A."/>
            <person name="Leroch M."/>
            <person name="Levis C."/>
            <person name="Mauceli E."/>
            <person name="Neuveglise C."/>
            <person name="Oeser B."/>
            <person name="Pearson M."/>
            <person name="Poulain J."/>
            <person name="Poussereau N."/>
            <person name="Quesneville H."/>
            <person name="Rascle C."/>
            <person name="Schumacher J."/>
            <person name="Segurens B."/>
            <person name="Sexton A."/>
            <person name="Silva E."/>
            <person name="Sirven C."/>
            <person name="Soanes D.M."/>
            <person name="Talbot N.J."/>
            <person name="Templeton M."/>
            <person name="Yandava C."/>
            <person name="Yarden O."/>
            <person name="Zeng Q."/>
            <person name="Rollins J.A."/>
            <person name="Lebrun M.H."/>
            <person name="Dickman M."/>
        </authorList>
    </citation>
    <scope>NUCLEOTIDE SEQUENCE [LARGE SCALE GENOMIC DNA]</scope>
    <source>
        <strain evidence="2">ATCC 18683 / 1980 / Ss-1</strain>
    </source>
</reference>
<dbReference type="InParanoid" id="A7EZL7"/>
<organism evidence="1 2">
    <name type="scientific">Sclerotinia sclerotiorum (strain ATCC 18683 / 1980 / Ss-1)</name>
    <name type="common">White mold</name>
    <name type="synonym">Whetzelinia sclerotiorum</name>
    <dbReference type="NCBI Taxonomy" id="665079"/>
    <lineage>
        <taxon>Eukaryota</taxon>
        <taxon>Fungi</taxon>
        <taxon>Dikarya</taxon>
        <taxon>Ascomycota</taxon>
        <taxon>Pezizomycotina</taxon>
        <taxon>Leotiomycetes</taxon>
        <taxon>Helotiales</taxon>
        <taxon>Sclerotiniaceae</taxon>
        <taxon>Sclerotinia</taxon>
    </lineage>
</organism>
<accession>A7EZL7</accession>
<dbReference type="AlphaFoldDB" id="A7EZL7"/>
<dbReference type="KEGG" id="ssl:SS1G_10784"/>
<evidence type="ECO:0000313" key="1">
    <source>
        <dbReference type="EMBL" id="EDN94909.1"/>
    </source>
</evidence>
<name>A7EZL7_SCLS1</name>
<gene>
    <name evidence="1" type="ORF">SS1G_10784</name>
</gene>
<proteinExistence type="predicted"/>
<dbReference type="Proteomes" id="UP000001312">
    <property type="component" value="Unassembled WGS sequence"/>
</dbReference>
<evidence type="ECO:0000313" key="2">
    <source>
        <dbReference type="Proteomes" id="UP000001312"/>
    </source>
</evidence>
<keyword evidence="2" id="KW-1185">Reference proteome</keyword>
<dbReference type="EMBL" id="CH476636">
    <property type="protein sequence ID" value="EDN94909.1"/>
    <property type="molecule type" value="Genomic_DNA"/>
</dbReference>
<dbReference type="GeneID" id="5484318"/>
<protein>
    <submittedName>
        <fullName evidence="1">Uncharacterized protein</fullName>
    </submittedName>
</protein>
<sequence length="67" mass="7703">MLYAFSTIKIHEICPRDNSPDLYAIHIPCASNFLDQKRNPGYKANTKRRGYKDTRTSHVEHLKNGIG</sequence>